<feature type="transmembrane region" description="Helical" evidence="8">
    <location>
        <begin position="498"/>
        <end position="519"/>
    </location>
</feature>
<dbReference type="PANTHER" id="PTHR11654">
    <property type="entry name" value="OLIGOPEPTIDE TRANSPORTER-RELATED"/>
    <property type="match status" value="1"/>
</dbReference>
<keyword evidence="6 8" id="KW-1133">Transmembrane helix</keyword>
<feature type="transmembrane region" description="Helical" evidence="8">
    <location>
        <begin position="374"/>
        <end position="394"/>
    </location>
</feature>
<comment type="subcellular location">
    <subcellularLocation>
        <location evidence="1">Membrane</location>
        <topology evidence="1">Multi-pass membrane protein</topology>
    </subcellularLocation>
</comment>
<feature type="transmembrane region" description="Helical" evidence="8">
    <location>
        <begin position="203"/>
        <end position="222"/>
    </location>
</feature>
<feature type="transmembrane region" description="Helical" evidence="8">
    <location>
        <begin position="154"/>
        <end position="170"/>
    </location>
</feature>
<evidence type="ECO:0000256" key="1">
    <source>
        <dbReference type="ARBA" id="ARBA00004141"/>
    </source>
</evidence>
<evidence type="ECO:0000313" key="10">
    <source>
        <dbReference type="Proteomes" id="UP001159364"/>
    </source>
</evidence>
<evidence type="ECO:0000256" key="8">
    <source>
        <dbReference type="SAM" id="Phobius"/>
    </source>
</evidence>
<dbReference type="GO" id="GO:0080054">
    <property type="term" value="F:low-affinity nitrate transmembrane transporter activity"/>
    <property type="evidence" value="ECO:0007669"/>
    <property type="project" value="UniProtKB-ARBA"/>
</dbReference>
<proteinExistence type="inferred from homology"/>
<feature type="transmembrane region" description="Helical" evidence="8">
    <location>
        <begin position="333"/>
        <end position="354"/>
    </location>
</feature>
<feature type="transmembrane region" description="Helical" evidence="8">
    <location>
        <begin position="543"/>
        <end position="563"/>
    </location>
</feature>
<feature type="transmembrane region" description="Helical" evidence="8">
    <location>
        <begin position="88"/>
        <end position="108"/>
    </location>
</feature>
<dbReference type="EMBL" id="JAIWQS010000003">
    <property type="protein sequence ID" value="KAJ8769888.1"/>
    <property type="molecule type" value="Genomic_DNA"/>
</dbReference>
<sequence length="574" mass="63375">MVISNDPNMFSATVSTPLMEDKIVDGFVDSRGQPASRATSGGWKAACFVIVVEVAERFSYYGVSSNLITYLTGPLGQSTATAAENVNIWFGTGALLPLLEAFIADSLLGRYRSIIVASIIYILGLGLLSFTAVLTSLQVSHLQDIKDAKSQSPGFRVILFFFSIYLVAVGQGGHKPCVQAFGADQFDGQDPKESKEKNSFFNWWYFFSSMGINVSLTVLVYIQENLNWALGFGIPCIMMLAALFVLLLGSRTYRYNVKKSEGNSLMKIGRLIGKAIRNRNATPSAMATEYEAKQYCQTPQQFKFLNKALFEPEGSMEGRNVFTVHDVEQTKSLLRLIPIWVTSLIYAIVFAQTSTVFTKQGATMDRNIFPGFKIPAASLQFFIGIAILLCVPMYDRIFVPVAQSLTGKPSGITMLQRIGFGMVLSTLSMVTAALVEMKRLETAKEYGIIDLPNVTVPISVWWLVPQYLLCGAADVFTIVGLQEFFYDQVPKDLRSMGLSLYLSVIGVGSLLSSLLVSIIDKTTGTDGRDSWFANNLNRAHIDYYYWLLAGLSAVGFTAFLYFARSYVYSRGSIS</sequence>
<dbReference type="AlphaFoldDB" id="A0AAV8TT00"/>
<keyword evidence="3" id="KW-0813">Transport</keyword>
<dbReference type="Pfam" id="PF00854">
    <property type="entry name" value="PTR2"/>
    <property type="match status" value="1"/>
</dbReference>
<evidence type="ECO:0000256" key="7">
    <source>
        <dbReference type="ARBA" id="ARBA00023136"/>
    </source>
</evidence>
<dbReference type="Gene3D" id="1.20.1250.20">
    <property type="entry name" value="MFS general substrate transporter like domains"/>
    <property type="match status" value="1"/>
</dbReference>
<feature type="transmembrane region" description="Helical" evidence="8">
    <location>
        <begin position="115"/>
        <end position="134"/>
    </location>
</feature>
<protein>
    <recommendedName>
        <fullName evidence="11">NPF family transporter</fullName>
    </recommendedName>
</protein>
<keyword evidence="5 8" id="KW-0812">Transmembrane</keyword>
<evidence type="ECO:0000256" key="6">
    <source>
        <dbReference type="ARBA" id="ARBA00022989"/>
    </source>
</evidence>
<comment type="similarity">
    <text evidence="2">Belongs to the major facilitator superfamily. Proton-dependent oligopeptide transporter (POT/PTR) (TC 2.A.17) family.</text>
</comment>
<keyword evidence="7 8" id="KW-0472">Membrane</keyword>
<dbReference type="InterPro" id="IPR044739">
    <property type="entry name" value="NRT1/PTR"/>
</dbReference>
<dbReference type="GO" id="GO:0009705">
    <property type="term" value="C:plant-type vacuole membrane"/>
    <property type="evidence" value="ECO:0007669"/>
    <property type="project" value="UniProtKB-ARBA"/>
</dbReference>
<name>A0AAV8TT00_9ROSI</name>
<reference evidence="9 10" key="1">
    <citation type="submission" date="2021-09" db="EMBL/GenBank/DDBJ databases">
        <title>Genomic insights and catalytic innovation underlie evolution of tropane alkaloids biosynthesis.</title>
        <authorList>
            <person name="Wang Y.-J."/>
            <person name="Tian T."/>
            <person name="Huang J.-P."/>
            <person name="Huang S.-X."/>
        </authorList>
    </citation>
    <scope>NUCLEOTIDE SEQUENCE [LARGE SCALE GENOMIC DNA]</scope>
    <source>
        <strain evidence="9">KIB-2018</strain>
        <tissue evidence="9">Leaf</tissue>
    </source>
</reference>
<evidence type="ECO:0000256" key="2">
    <source>
        <dbReference type="ARBA" id="ARBA00005982"/>
    </source>
</evidence>
<feature type="transmembrane region" description="Helical" evidence="8">
    <location>
        <begin position="415"/>
        <end position="435"/>
    </location>
</feature>
<dbReference type="GO" id="GO:0071916">
    <property type="term" value="F:dipeptide transmembrane transporter activity"/>
    <property type="evidence" value="ECO:0007669"/>
    <property type="project" value="InterPro"/>
</dbReference>
<evidence type="ECO:0000256" key="3">
    <source>
        <dbReference type="ARBA" id="ARBA00022448"/>
    </source>
</evidence>
<keyword evidence="10" id="KW-1185">Reference proteome</keyword>
<comment type="caution">
    <text evidence="9">The sequence shown here is derived from an EMBL/GenBank/DDBJ whole genome shotgun (WGS) entry which is preliminary data.</text>
</comment>
<dbReference type="Proteomes" id="UP001159364">
    <property type="component" value="Linkage Group LG03"/>
</dbReference>
<organism evidence="9 10">
    <name type="scientific">Erythroxylum novogranatense</name>
    <dbReference type="NCBI Taxonomy" id="1862640"/>
    <lineage>
        <taxon>Eukaryota</taxon>
        <taxon>Viridiplantae</taxon>
        <taxon>Streptophyta</taxon>
        <taxon>Embryophyta</taxon>
        <taxon>Tracheophyta</taxon>
        <taxon>Spermatophyta</taxon>
        <taxon>Magnoliopsida</taxon>
        <taxon>eudicotyledons</taxon>
        <taxon>Gunneridae</taxon>
        <taxon>Pentapetalae</taxon>
        <taxon>rosids</taxon>
        <taxon>fabids</taxon>
        <taxon>Malpighiales</taxon>
        <taxon>Erythroxylaceae</taxon>
        <taxon>Erythroxylum</taxon>
    </lineage>
</organism>
<dbReference type="InterPro" id="IPR000109">
    <property type="entry name" value="POT_fam"/>
</dbReference>
<evidence type="ECO:0000313" key="9">
    <source>
        <dbReference type="EMBL" id="KAJ8769888.1"/>
    </source>
</evidence>
<evidence type="ECO:0008006" key="11">
    <source>
        <dbReference type="Google" id="ProtNLM"/>
    </source>
</evidence>
<feature type="transmembrane region" description="Helical" evidence="8">
    <location>
        <begin position="228"/>
        <end position="249"/>
    </location>
</feature>
<dbReference type="SUPFAM" id="SSF103473">
    <property type="entry name" value="MFS general substrate transporter"/>
    <property type="match status" value="1"/>
</dbReference>
<gene>
    <name evidence="9" type="ORF">K2173_008970</name>
</gene>
<dbReference type="InterPro" id="IPR036259">
    <property type="entry name" value="MFS_trans_sf"/>
</dbReference>
<feature type="transmembrane region" description="Helical" evidence="8">
    <location>
        <begin position="466"/>
        <end position="486"/>
    </location>
</feature>
<dbReference type="CDD" id="cd17417">
    <property type="entry name" value="MFS_NPF5"/>
    <property type="match status" value="1"/>
</dbReference>
<dbReference type="GO" id="GO:0042937">
    <property type="term" value="F:tripeptide transmembrane transporter activity"/>
    <property type="evidence" value="ECO:0007669"/>
    <property type="project" value="InterPro"/>
</dbReference>
<evidence type="ECO:0000256" key="4">
    <source>
        <dbReference type="ARBA" id="ARBA00022553"/>
    </source>
</evidence>
<keyword evidence="4" id="KW-0597">Phosphoprotein</keyword>
<evidence type="ECO:0000256" key="5">
    <source>
        <dbReference type="ARBA" id="ARBA00022692"/>
    </source>
</evidence>
<dbReference type="FunFam" id="1.20.1250.20:FF:000147">
    <property type="entry name" value="Protein NRT1/ PTR family 5.10"/>
    <property type="match status" value="1"/>
</dbReference>
<accession>A0AAV8TT00</accession>